<feature type="compositionally biased region" description="Basic and acidic residues" evidence="4">
    <location>
        <begin position="174"/>
        <end position="186"/>
    </location>
</feature>
<feature type="domain" description="PIPK" evidence="5">
    <location>
        <begin position="226"/>
        <end position="581"/>
    </location>
</feature>
<feature type="compositionally biased region" description="Polar residues" evidence="4">
    <location>
        <begin position="1"/>
        <end position="12"/>
    </location>
</feature>
<dbReference type="PROSITE" id="PS50088">
    <property type="entry name" value="ANK_REPEAT"/>
    <property type="match status" value="1"/>
</dbReference>
<keyword evidence="3" id="KW-0808">Transferase</keyword>
<dbReference type="InterPro" id="IPR027484">
    <property type="entry name" value="PInositol-4-P-5-kinase_N"/>
</dbReference>
<dbReference type="SMART" id="SM00028">
    <property type="entry name" value="TPR"/>
    <property type="match status" value="6"/>
</dbReference>
<dbReference type="AlphaFoldDB" id="D2V885"/>
<dbReference type="GeneID" id="8861179"/>
<dbReference type="InParanoid" id="D2V885"/>
<dbReference type="SUPFAM" id="SSF48439">
    <property type="entry name" value="Protein prenylyltransferase"/>
    <property type="match status" value="1"/>
</dbReference>
<keyword evidence="3" id="KW-0067">ATP-binding</keyword>
<dbReference type="PANTHER" id="PTHR23086:SF8">
    <property type="entry name" value="PHOSPHATIDYLINOSITOL 5-PHOSPHATE 4-KINASE, ISOFORM A"/>
    <property type="match status" value="1"/>
</dbReference>
<dbReference type="InterPro" id="IPR027483">
    <property type="entry name" value="PInositol-4-P-4/5-kinase_C_sf"/>
</dbReference>
<evidence type="ECO:0000259" key="5">
    <source>
        <dbReference type="PROSITE" id="PS51455"/>
    </source>
</evidence>
<dbReference type="Pfam" id="PF13181">
    <property type="entry name" value="TPR_8"/>
    <property type="match status" value="3"/>
</dbReference>
<dbReference type="Gene3D" id="3.30.810.10">
    <property type="entry name" value="2-Layer Sandwich"/>
    <property type="match status" value="1"/>
</dbReference>
<dbReference type="SUPFAM" id="SSF48452">
    <property type="entry name" value="TPR-like"/>
    <property type="match status" value="1"/>
</dbReference>
<dbReference type="InterPro" id="IPR023610">
    <property type="entry name" value="PInositol-4/5-P-5/4-kinase"/>
</dbReference>
<name>D2V885_NAEGR</name>
<dbReference type="CDD" id="cd00139">
    <property type="entry name" value="PIPKc"/>
    <property type="match status" value="1"/>
</dbReference>
<proteinExistence type="predicted"/>
<dbReference type="Gene3D" id="1.25.40.20">
    <property type="entry name" value="Ankyrin repeat-containing domain"/>
    <property type="match status" value="1"/>
</dbReference>
<dbReference type="InterPro" id="IPR036770">
    <property type="entry name" value="Ankyrin_rpt-contain_sf"/>
</dbReference>
<feature type="compositionally biased region" description="Low complexity" evidence="4">
    <location>
        <begin position="29"/>
        <end position="40"/>
    </location>
</feature>
<dbReference type="EMBL" id="GG738856">
    <property type="protein sequence ID" value="EFC47134.1"/>
    <property type="molecule type" value="Genomic_DNA"/>
</dbReference>
<dbReference type="InterPro" id="IPR011990">
    <property type="entry name" value="TPR-like_helical_dom_sf"/>
</dbReference>
<dbReference type="Gene3D" id="1.25.40.10">
    <property type="entry name" value="Tetratricopeptide repeat domain"/>
    <property type="match status" value="3"/>
</dbReference>
<dbReference type="SMART" id="SM00330">
    <property type="entry name" value="PIPKc"/>
    <property type="match status" value="1"/>
</dbReference>
<organism evidence="7">
    <name type="scientific">Naegleria gruberi</name>
    <name type="common">Amoeba</name>
    <dbReference type="NCBI Taxonomy" id="5762"/>
    <lineage>
        <taxon>Eukaryota</taxon>
        <taxon>Discoba</taxon>
        <taxon>Heterolobosea</taxon>
        <taxon>Tetramitia</taxon>
        <taxon>Eutetramitia</taxon>
        <taxon>Vahlkampfiidae</taxon>
        <taxon>Naegleria</taxon>
    </lineage>
</organism>
<dbReference type="VEuPathDB" id="AmoebaDB:NAEGRDRAFT_65065"/>
<keyword evidence="7" id="KW-1185">Reference proteome</keyword>
<dbReference type="SUPFAM" id="SSF56104">
    <property type="entry name" value="SAICAR synthase-like"/>
    <property type="match status" value="1"/>
</dbReference>
<dbReference type="Pfam" id="PF01504">
    <property type="entry name" value="PIP5K"/>
    <property type="match status" value="1"/>
</dbReference>
<accession>D2V885</accession>
<dbReference type="KEGG" id="ngr:NAEGRDRAFT_65065"/>
<dbReference type="GO" id="GO:0005524">
    <property type="term" value="F:ATP binding"/>
    <property type="evidence" value="ECO:0007669"/>
    <property type="project" value="UniProtKB-UniRule"/>
</dbReference>
<feature type="repeat" description="TPR" evidence="2">
    <location>
        <begin position="1060"/>
        <end position="1093"/>
    </location>
</feature>
<dbReference type="Pfam" id="PF00023">
    <property type="entry name" value="Ank"/>
    <property type="match status" value="1"/>
</dbReference>
<dbReference type="Proteomes" id="UP000006671">
    <property type="component" value="Unassembled WGS sequence"/>
</dbReference>
<dbReference type="GO" id="GO:0005886">
    <property type="term" value="C:plasma membrane"/>
    <property type="evidence" value="ECO:0007669"/>
    <property type="project" value="TreeGrafter"/>
</dbReference>
<dbReference type="RefSeq" id="XP_002679878.1">
    <property type="nucleotide sequence ID" value="XM_002679832.1"/>
</dbReference>
<dbReference type="GO" id="GO:0016308">
    <property type="term" value="F:1-phosphatidylinositol-4-phosphate 5-kinase activity"/>
    <property type="evidence" value="ECO:0007669"/>
    <property type="project" value="TreeGrafter"/>
</dbReference>
<dbReference type="InterPro" id="IPR002498">
    <property type="entry name" value="PInositol-4-P-4/5-kinase_core"/>
</dbReference>
<sequence>MISDKSLTSNLITDRKRRYQHSKKAEGGSSSSDSLCSSENSNKRRSSASETNIGEIILDGVSNERTTPRSLVDPLPPPSTTTALVQSEISSQAGESFNEDLLTCYDESGSEIDEEDEEWNDYDSIPMSDSQANLVDDDSQEAQKKKNAVKVPKINLQQTTRMDRFDSTSFVTDRFTETSRTDEQKTSRASRGNSLEFRKRLNSLLKKENKTDMYMTNMQELIENSQNKLGEEVNSSDKDYEIMKIINRGTDRLIHKISLDEDDQEIKDLESEYSTDEVYIFRDIGAEFKVFCPSVFQHLRKLFKVSEFDFKKQMGCHTGNYSRVGTPGKSGAFFFITKSTGYLLKSVTEEELATALEMLPNYHKHVQKNPYTLLSNFYLLFEITLKQTKYRFIVMNNVFFTPLTIHRKYDLKGSTAGRVASESERKKKSPILKDKDINQGDVKLNLTLKQNFYRRLENDIIFLQENDIMDYSLLLGIHNHEQRSSEENRMVSKFRLPQPDDTSFSGRQKNYCSSLDGKEIYFLGIIDILQRYNSRKQVEKVVKSGMQSLKAKIRNVTKEKVSVEKPFKYGQRFENFLKILCSTVSLKDFKPGTPKSYNQRKDISEEFYHILIRESPKDFKAFFFRGLFYHNPRVGDMVNAVSDYTKSIKLNPQYSNVSSYLFRSLLYLTAANSILEKRGDEIRYAKYANFAFKDLMKLIEMNQYCADAYLLRGVLWMYKFKYHLLFGKSTQEEKIGTVKESGLAQFYYKKNFAVFSGIDIASITDLYTCLGDANSKVANNFAMIRNLGSIRKIIDGVKENERVLFYPRNGKISINIRSETLVLNYRLGNDNSSISTAKSSKSIEDSENEVEKEKQEFIRSILEYVHHQDEQLYKLAERDLLKSIQINPSLHDPYGFQKMSQRLDLEYYNAYIQLATLYLDLDRPDDAEKILSESVKKAEKKSHASYFMRGNIYACKYLALDDRPETKDKAKEYLTLAIEDYNKCLSLDPNCYKAWYNMASLYKSENPEKAEECYTKCIEISEGFYFAIHSRALLYKNVLLQKEKAIIDFTQCITLDPLNTTCYILRANTYLDMNNLQSAEMDFKQAIHVDPNCSSAYYELAKLNMNNEEKLNNISSFTLQDSEIANDLLLLNSLSNNTNEDGDENIIELSDEENENSENIDDGEDEVLEDEEEEYLESETELLRSLMTACRIGDVNEVKRCISTNRVDINQHDPKSIYGTPIMRAISDGHIEVVKVLLNGGADISRLGWDKDAVSFFKLNEF</sequence>
<gene>
    <name evidence="6" type="ORF">NAEGRDRAFT_65065</name>
</gene>
<evidence type="ECO:0000313" key="7">
    <source>
        <dbReference type="Proteomes" id="UP000006671"/>
    </source>
</evidence>
<dbReference type="eggNOG" id="KOG0229">
    <property type="taxonomic scope" value="Eukaryota"/>
</dbReference>
<dbReference type="PANTHER" id="PTHR23086">
    <property type="entry name" value="PHOSPHATIDYLINOSITOL-4-PHOSPHATE 5-KINASE"/>
    <property type="match status" value="1"/>
</dbReference>
<feature type="region of interest" description="Disordered" evidence="4">
    <location>
        <begin position="174"/>
        <end position="193"/>
    </location>
</feature>
<keyword evidence="2" id="KW-0802">TPR repeat</keyword>
<evidence type="ECO:0000256" key="3">
    <source>
        <dbReference type="PROSITE-ProRule" id="PRU00781"/>
    </source>
</evidence>
<feature type="repeat" description="ANK" evidence="1">
    <location>
        <begin position="1220"/>
        <end position="1245"/>
    </location>
</feature>
<dbReference type="InterPro" id="IPR002110">
    <property type="entry name" value="Ankyrin_rpt"/>
</dbReference>
<dbReference type="OrthoDB" id="70770at2759"/>
<evidence type="ECO:0000313" key="6">
    <source>
        <dbReference type="EMBL" id="EFC47134.1"/>
    </source>
</evidence>
<evidence type="ECO:0000256" key="2">
    <source>
        <dbReference type="PROSITE-ProRule" id="PRU00339"/>
    </source>
</evidence>
<dbReference type="OMA" id="NDIMDYS"/>
<dbReference type="PROSITE" id="PS50005">
    <property type="entry name" value="TPR"/>
    <property type="match status" value="1"/>
</dbReference>
<dbReference type="InterPro" id="IPR019734">
    <property type="entry name" value="TPR_rpt"/>
</dbReference>
<dbReference type="PROSITE" id="PS50297">
    <property type="entry name" value="ANK_REP_REGION"/>
    <property type="match status" value="1"/>
</dbReference>
<evidence type="ECO:0000256" key="4">
    <source>
        <dbReference type="SAM" id="MobiDB-lite"/>
    </source>
</evidence>
<protein>
    <submittedName>
        <fullName evidence="6">Predicted protein</fullName>
    </submittedName>
</protein>
<dbReference type="GO" id="GO:0046854">
    <property type="term" value="P:phosphatidylinositol phosphate biosynthetic process"/>
    <property type="evidence" value="ECO:0007669"/>
    <property type="project" value="TreeGrafter"/>
</dbReference>
<evidence type="ECO:0000256" key="1">
    <source>
        <dbReference type="PROSITE-ProRule" id="PRU00023"/>
    </source>
</evidence>
<keyword evidence="1" id="KW-0040">ANK repeat</keyword>
<keyword evidence="3" id="KW-0547">Nucleotide-binding</keyword>
<reference evidence="6 7" key="1">
    <citation type="journal article" date="2010" name="Cell">
        <title>The genome of Naegleria gruberi illuminates early eukaryotic versatility.</title>
        <authorList>
            <person name="Fritz-Laylin L.K."/>
            <person name="Prochnik S.E."/>
            <person name="Ginger M.L."/>
            <person name="Dacks J.B."/>
            <person name="Carpenter M.L."/>
            <person name="Field M.C."/>
            <person name="Kuo A."/>
            <person name="Paredez A."/>
            <person name="Chapman J."/>
            <person name="Pham J."/>
            <person name="Shu S."/>
            <person name="Neupane R."/>
            <person name="Cipriano M."/>
            <person name="Mancuso J."/>
            <person name="Tu H."/>
            <person name="Salamov A."/>
            <person name="Lindquist E."/>
            <person name="Shapiro H."/>
            <person name="Lucas S."/>
            <person name="Grigoriev I.V."/>
            <person name="Cande W.Z."/>
            <person name="Fulton C."/>
            <person name="Rokhsar D.S."/>
            <person name="Dawson S.C."/>
        </authorList>
    </citation>
    <scope>NUCLEOTIDE SEQUENCE [LARGE SCALE GENOMIC DNA]</scope>
    <source>
        <strain evidence="6 7">NEG-M</strain>
    </source>
</reference>
<dbReference type="STRING" id="5762.D2V885"/>
<dbReference type="SUPFAM" id="SSF48403">
    <property type="entry name" value="Ankyrin repeat"/>
    <property type="match status" value="1"/>
</dbReference>
<dbReference type="Gene3D" id="3.30.800.10">
    <property type="entry name" value="Phosphatidylinositol Phosphate Kinase II Beta"/>
    <property type="match status" value="1"/>
</dbReference>
<dbReference type="PROSITE" id="PS51455">
    <property type="entry name" value="PIPK"/>
    <property type="match status" value="1"/>
</dbReference>
<keyword evidence="3" id="KW-0418">Kinase</keyword>
<feature type="region of interest" description="Disordered" evidence="4">
    <location>
        <begin position="1"/>
        <end position="83"/>
    </location>
</feature>